<reference evidence="4" key="3">
    <citation type="submission" date="2016-03" db="UniProtKB">
        <authorList>
            <consortium name="EnsemblProtists"/>
        </authorList>
    </citation>
    <scope>IDENTIFICATION</scope>
</reference>
<dbReference type="PANTHER" id="PTHR43713:SF3">
    <property type="entry name" value="GLUTAMATE-1-SEMIALDEHYDE 2,1-AMINOMUTASE 1, CHLOROPLASTIC-RELATED"/>
    <property type="match status" value="1"/>
</dbReference>
<organism evidence="3">
    <name type="scientific">Guillardia theta (strain CCMP2712)</name>
    <name type="common">Cryptophyte</name>
    <dbReference type="NCBI Taxonomy" id="905079"/>
    <lineage>
        <taxon>Eukaryota</taxon>
        <taxon>Cryptophyceae</taxon>
        <taxon>Pyrenomonadales</taxon>
        <taxon>Geminigeraceae</taxon>
        <taxon>Guillardia</taxon>
    </lineage>
</organism>
<evidence type="ECO:0000313" key="4">
    <source>
        <dbReference type="EnsemblProtists" id="EKX33365"/>
    </source>
</evidence>
<sequence length="110" mass="12162">MRPGQYEKLDRLTKKLINGILEAGKAAGHEVCGGSISGMFGFFFCKGPVNNFKDAMKSDTAKFARWHRAMLEEGVYLAPSQFEAGFMSLAHTDEDIDRTIAAAKRVFAKI</sequence>
<dbReference type="STRING" id="905079.L1IC05"/>
<dbReference type="eggNOG" id="KOG1401">
    <property type="taxonomic scope" value="Eukaryota"/>
</dbReference>
<dbReference type="OrthoDB" id="425114at2759"/>
<dbReference type="InterPro" id="IPR015422">
    <property type="entry name" value="PyrdxlP-dep_Trfase_small"/>
</dbReference>
<dbReference type="FunFam" id="3.90.1150.10:FF:000012">
    <property type="entry name" value="Glutamate-1-semialdehyde 2,1-aminomutase"/>
    <property type="match status" value="1"/>
</dbReference>
<dbReference type="Proteomes" id="UP000011087">
    <property type="component" value="Unassembled WGS sequence"/>
</dbReference>
<dbReference type="SUPFAM" id="SSF53383">
    <property type="entry name" value="PLP-dependent transferases"/>
    <property type="match status" value="1"/>
</dbReference>
<evidence type="ECO:0000313" key="3">
    <source>
        <dbReference type="EMBL" id="EKX33365.1"/>
    </source>
</evidence>
<dbReference type="Gene3D" id="3.90.1150.10">
    <property type="entry name" value="Aspartate Aminotransferase, domain 1"/>
    <property type="match status" value="1"/>
</dbReference>
<evidence type="ECO:0000256" key="2">
    <source>
        <dbReference type="ARBA" id="ARBA00001933"/>
    </source>
</evidence>
<proteinExistence type="predicted"/>
<keyword evidence="5" id="KW-1185">Reference proteome</keyword>
<dbReference type="GeneID" id="17290108"/>
<evidence type="ECO:0008006" key="6">
    <source>
        <dbReference type="Google" id="ProtNLM"/>
    </source>
</evidence>
<name>L1IC05_GUITC</name>
<dbReference type="PaxDb" id="55529-EKX33365"/>
<evidence type="ECO:0000256" key="1">
    <source>
        <dbReference type="ARBA" id="ARBA00001579"/>
    </source>
</evidence>
<dbReference type="HOGENOM" id="CLU_108532_0_0_1"/>
<dbReference type="RefSeq" id="XP_005820345.1">
    <property type="nucleotide sequence ID" value="XM_005820288.1"/>
</dbReference>
<accession>L1IC05</accession>
<evidence type="ECO:0000313" key="5">
    <source>
        <dbReference type="Proteomes" id="UP000011087"/>
    </source>
</evidence>
<protein>
    <recommendedName>
        <fullName evidence="6">Glutamate-1-semialdehyde 2,1-aminomutase</fullName>
    </recommendedName>
</protein>
<dbReference type="InterPro" id="IPR015424">
    <property type="entry name" value="PyrdxlP-dep_Trfase"/>
</dbReference>
<dbReference type="KEGG" id="gtt:GUITHDRAFT_120428"/>
<comment type="cofactor">
    <cofactor evidence="2">
        <name>pyridoxal 5'-phosphate</name>
        <dbReference type="ChEBI" id="CHEBI:597326"/>
    </cofactor>
</comment>
<reference evidence="3 5" key="1">
    <citation type="journal article" date="2012" name="Nature">
        <title>Algal genomes reveal evolutionary mosaicism and the fate of nucleomorphs.</title>
        <authorList>
            <consortium name="DOE Joint Genome Institute"/>
            <person name="Curtis B.A."/>
            <person name="Tanifuji G."/>
            <person name="Burki F."/>
            <person name="Gruber A."/>
            <person name="Irimia M."/>
            <person name="Maruyama S."/>
            <person name="Arias M.C."/>
            <person name="Ball S.G."/>
            <person name="Gile G.H."/>
            <person name="Hirakawa Y."/>
            <person name="Hopkins J.F."/>
            <person name="Kuo A."/>
            <person name="Rensing S.A."/>
            <person name="Schmutz J."/>
            <person name="Symeonidi A."/>
            <person name="Elias M."/>
            <person name="Eveleigh R.J."/>
            <person name="Herman E.K."/>
            <person name="Klute M.J."/>
            <person name="Nakayama T."/>
            <person name="Obornik M."/>
            <person name="Reyes-Prieto A."/>
            <person name="Armbrust E.V."/>
            <person name="Aves S.J."/>
            <person name="Beiko R.G."/>
            <person name="Coutinho P."/>
            <person name="Dacks J.B."/>
            <person name="Durnford D.G."/>
            <person name="Fast N.M."/>
            <person name="Green B.R."/>
            <person name="Grisdale C.J."/>
            <person name="Hempel F."/>
            <person name="Henrissat B."/>
            <person name="Hoppner M.P."/>
            <person name="Ishida K."/>
            <person name="Kim E."/>
            <person name="Koreny L."/>
            <person name="Kroth P.G."/>
            <person name="Liu Y."/>
            <person name="Malik S.B."/>
            <person name="Maier U.G."/>
            <person name="McRose D."/>
            <person name="Mock T."/>
            <person name="Neilson J.A."/>
            <person name="Onodera N.T."/>
            <person name="Poole A.M."/>
            <person name="Pritham E.J."/>
            <person name="Richards T.A."/>
            <person name="Rocap G."/>
            <person name="Roy S.W."/>
            <person name="Sarai C."/>
            <person name="Schaack S."/>
            <person name="Shirato S."/>
            <person name="Slamovits C.H."/>
            <person name="Spencer D.F."/>
            <person name="Suzuki S."/>
            <person name="Worden A.Z."/>
            <person name="Zauner S."/>
            <person name="Barry K."/>
            <person name="Bell C."/>
            <person name="Bharti A.K."/>
            <person name="Crow J.A."/>
            <person name="Grimwood J."/>
            <person name="Kramer R."/>
            <person name="Lindquist E."/>
            <person name="Lucas S."/>
            <person name="Salamov A."/>
            <person name="McFadden G.I."/>
            <person name="Lane C.E."/>
            <person name="Keeling P.J."/>
            <person name="Gray M.W."/>
            <person name="Grigoriev I.V."/>
            <person name="Archibald J.M."/>
        </authorList>
    </citation>
    <scope>NUCLEOTIDE SEQUENCE</scope>
    <source>
        <strain evidence="3 5">CCMP2712</strain>
    </source>
</reference>
<dbReference type="GO" id="GO:0042286">
    <property type="term" value="F:glutamate-1-semialdehyde 2,1-aminomutase activity"/>
    <property type="evidence" value="ECO:0007669"/>
    <property type="project" value="UniProtKB-EC"/>
</dbReference>
<gene>
    <name evidence="3" type="ORF">GUITHDRAFT_120428</name>
</gene>
<reference evidence="5" key="2">
    <citation type="submission" date="2012-11" db="EMBL/GenBank/DDBJ databases">
        <authorList>
            <person name="Kuo A."/>
            <person name="Curtis B.A."/>
            <person name="Tanifuji G."/>
            <person name="Burki F."/>
            <person name="Gruber A."/>
            <person name="Irimia M."/>
            <person name="Maruyama S."/>
            <person name="Arias M.C."/>
            <person name="Ball S.G."/>
            <person name="Gile G.H."/>
            <person name="Hirakawa Y."/>
            <person name="Hopkins J.F."/>
            <person name="Rensing S.A."/>
            <person name="Schmutz J."/>
            <person name="Symeonidi A."/>
            <person name="Elias M."/>
            <person name="Eveleigh R.J."/>
            <person name="Herman E.K."/>
            <person name="Klute M.J."/>
            <person name="Nakayama T."/>
            <person name="Obornik M."/>
            <person name="Reyes-Prieto A."/>
            <person name="Armbrust E.V."/>
            <person name="Aves S.J."/>
            <person name="Beiko R.G."/>
            <person name="Coutinho P."/>
            <person name="Dacks J.B."/>
            <person name="Durnford D.G."/>
            <person name="Fast N.M."/>
            <person name="Green B.R."/>
            <person name="Grisdale C."/>
            <person name="Hempe F."/>
            <person name="Henrissat B."/>
            <person name="Hoppner M.P."/>
            <person name="Ishida K.-I."/>
            <person name="Kim E."/>
            <person name="Koreny L."/>
            <person name="Kroth P.G."/>
            <person name="Liu Y."/>
            <person name="Malik S.-B."/>
            <person name="Maier U.G."/>
            <person name="McRose D."/>
            <person name="Mock T."/>
            <person name="Neilson J.A."/>
            <person name="Onodera N.T."/>
            <person name="Poole A.M."/>
            <person name="Pritham E.J."/>
            <person name="Richards T.A."/>
            <person name="Rocap G."/>
            <person name="Roy S.W."/>
            <person name="Sarai C."/>
            <person name="Schaack S."/>
            <person name="Shirato S."/>
            <person name="Slamovits C.H."/>
            <person name="Spencer D.F."/>
            <person name="Suzuki S."/>
            <person name="Worden A.Z."/>
            <person name="Zauner S."/>
            <person name="Barry K."/>
            <person name="Bell C."/>
            <person name="Bharti A.K."/>
            <person name="Crow J.A."/>
            <person name="Grimwood J."/>
            <person name="Kramer R."/>
            <person name="Lindquist E."/>
            <person name="Lucas S."/>
            <person name="Salamov A."/>
            <person name="McFadden G.I."/>
            <person name="Lane C.E."/>
            <person name="Keeling P.J."/>
            <person name="Gray M.W."/>
            <person name="Grigoriev I.V."/>
            <person name="Archibald J.M."/>
        </authorList>
    </citation>
    <scope>NUCLEOTIDE SEQUENCE</scope>
    <source>
        <strain evidence="5">CCMP2712</strain>
    </source>
</reference>
<dbReference type="AlphaFoldDB" id="L1IC05"/>
<dbReference type="EMBL" id="JH993144">
    <property type="protein sequence ID" value="EKX33365.1"/>
    <property type="molecule type" value="Genomic_DNA"/>
</dbReference>
<dbReference type="PANTHER" id="PTHR43713">
    <property type="entry name" value="GLUTAMATE-1-SEMIALDEHYDE 2,1-AMINOMUTASE"/>
    <property type="match status" value="1"/>
</dbReference>
<comment type="catalytic activity">
    <reaction evidence="1">
        <text>(S)-4-amino-5-oxopentanoate = 5-aminolevulinate</text>
        <dbReference type="Rhea" id="RHEA:14265"/>
        <dbReference type="ChEBI" id="CHEBI:57501"/>
        <dbReference type="ChEBI" id="CHEBI:356416"/>
        <dbReference type="EC" id="5.4.3.8"/>
    </reaction>
</comment>
<dbReference type="EnsemblProtists" id="EKX33365">
    <property type="protein sequence ID" value="EKX33365"/>
    <property type="gene ID" value="GUITHDRAFT_120428"/>
</dbReference>